<keyword evidence="7" id="KW-0677">Repeat</keyword>
<feature type="compositionally biased region" description="Basic residues" evidence="14">
    <location>
        <begin position="1725"/>
        <end position="1735"/>
    </location>
</feature>
<dbReference type="InterPro" id="IPR051579">
    <property type="entry name" value="DDR_Transcriptional_Reg"/>
</dbReference>
<dbReference type="Proteomes" id="UP000472263">
    <property type="component" value="Chromosome 16"/>
</dbReference>
<dbReference type="InterPro" id="IPR001357">
    <property type="entry name" value="BRCT_dom"/>
</dbReference>
<feature type="compositionally biased region" description="Low complexity" evidence="14">
    <location>
        <begin position="1265"/>
        <end position="1276"/>
    </location>
</feature>
<dbReference type="CDD" id="cd18441">
    <property type="entry name" value="BRCT_MDC1_rpt2"/>
    <property type="match status" value="1"/>
</dbReference>
<organism evidence="17 18">
    <name type="scientific">Myripristis murdjan</name>
    <name type="common">pinecone soldierfish</name>
    <dbReference type="NCBI Taxonomy" id="586833"/>
    <lineage>
        <taxon>Eukaryota</taxon>
        <taxon>Metazoa</taxon>
        <taxon>Chordata</taxon>
        <taxon>Craniata</taxon>
        <taxon>Vertebrata</taxon>
        <taxon>Euteleostomi</taxon>
        <taxon>Actinopterygii</taxon>
        <taxon>Neopterygii</taxon>
        <taxon>Teleostei</taxon>
        <taxon>Neoteleostei</taxon>
        <taxon>Acanthomorphata</taxon>
        <taxon>Holocentriformes</taxon>
        <taxon>Holocentridae</taxon>
        <taxon>Myripristis</taxon>
    </lineage>
</organism>
<feature type="region of interest" description="Disordered" evidence="14">
    <location>
        <begin position="635"/>
        <end position="715"/>
    </location>
</feature>
<dbReference type="GO" id="GO:0005634">
    <property type="term" value="C:nucleus"/>
    <property type="evidence" value="ECO:0007669"/>
    <property type="project" value="UniProtKB-SubCell"/>
</dbReference>
<dbReference type="OrthoDB" id="342264at2759"/>
<evidence type="ECO:0000256" key="13">
    <source>
        <dbReference type="ARBA" id="ARBA00023306"/>
    </source>
</evidence>
<evidence type="ECO:0000256" key="14">
    <source>
        <dbReference type="SAM" id="MobiDB-lite"/>
    </source>
</evidence>
<feature type="compositionally biased region" description="Basic residues" evidence="14">
    <location>
        <begin position="1651"/>
        <end position="1662"/>
    </location>
</feature>
<evidence type="ECO:0000256" key="2">
    <source>
        <dbReference type="ARBA" id="ARBA00004286"/>
    </source>
</evidence>
<feature type="compositionally biased region" description="Polar residues" evidence="14">
    <location>
        <begin position="1205"/>
        <end position="1229"/>
    </location>
</feature>
<feature type="compositionally biased region" description="Polar residues" evidence="14">
    <location>
        <begin position="283"/>
        <end position="298"/>
    </location>
</feature>
<dbReference type="RefSeq" id="XP_029928821.1">
    <property type="nucleotide sequence ID" value="XM_030072961.1"/>
</dbReference>
<feature type="compositionally biased region" description="Acidic residues" evidence="14">
    <location>
        <begin position="10"/>
        <end position="24"/>
    </location>
</feature>
<dbReference type="GeneID" id="115374180"/>
<keyword evidence="5" id="KW-1017">Isopeptide bond</keyword>
<dbReference type="PROSITE" id="PS50172">
    <property type="entry name" value="BRCT"/>
    <property type="match status" value="1"/>
</dbReference>
<dbReference type="Ensembl" id="ENSMMDT00005033657.1">
    <property type="protein sequence ID" value="ENSMMDP00005032924.1"/>
    <property type="gene ID" value="ENSMMDG00005015494.1"/>
</dbReference>
<feature type="domain" description="FHA" evidence="15">
    <location>
        <begin position="55"/>
        <end position="116"/>
    </location>
</feature>
<evidence type="ECO:0000256" key="5">
    <source>
        <dbReference type="ARBA" id="ARBA00022499"/>
    </source>
</evidence>
<dbReference type="CDD" id="cd17744">
    <property type="entry name" value="BRCT_MDC1_rpt1"/>
    <property type="match status" value="1"/>
</dbReference>
<dbReference type="RefSeq" id="XP_029928822.1">
    <property type="nucleotide sequence ID" value="XM_030072962.1"/>
</dbReference>
<feature type="compositionally biased region" description="Polar residues" evidence="14">
    <location>
        <begin position="194"/>
        <end position="206"/>
    </location>
</feature>
<feature type="compositionally biased region" description="Polar residues" evidence="14">
    <location>
        <begin position="1034"/>
        <end position="1044"/>
    </location>
</feature>
<keyword evidence="6" id="KW-0597">Phosphoprotein</keyword>
<feature type="region of interest" description="Disordered" evidence="14">
    <location>
        <begin position="467"/>
        <end position="588"/>
    </location>
</feature>
<feature type="domain" description="BRCT" evidence="16">
    <location>
        <begin position="2028"/>
        <end position="2106"/>
    </location>
</feature>
<evidence type="ECO:0000313" key="18">
    <source>
        <dbReference type="Proteomes" id="UP000472263"/>
    </source>
</evidence>
<reference evidence="17" key="2">
    <citation type="submission" date="2025-08" db="UniProtKB">
        <authorList>
            <consortium name="Ensembl"/>
        </authorList>
    </citation>
    <scope>IDENTIFICATION</scope>
</reference>
<reference evidence="17" key="3">
    <citation type="submission" date="2025-09" db="UniProtKB">
        <authorList>
            <consortium name="Ensembl"/>
        </authorList>
    </citation>
    <scope>IDENTIFICATION</scope>
</reference>
<feature type="region of interest" description="Disordered" evidence="14">
    <location>
        <begin position="825"/>
        <end position="850"/>
    </location>
</feature>
<dbReference type="Pfam" id="PF00498">
    <property type="entry name" value="FHA"/>
    <property type="match status" value="1"/>
</dbReference>
<feature type="region of interest" description="Disordered" evidence="14">
    <location>
        <begin position="908"/>
        <end position="2020"/>
    </location>
</feature>
<feature type="compositionally biased region" description="Polar residues" evidence="14">
    <location>
        <begin position="1745"/>
        <end position="1756"/>
    </location>
</feature>
<dbReference type="CTD" id="9656"/>
<feature type="compositionally biased region" description="Basic and acidic residues" evidence="14">
    <location>
        <begin position="236"/>
        <end position="250"/>
    </location>
</feature>
<feature type="compositionally biased region" description="Basic residues" evidence="14">
    <location>
        <begin position="1948"/>
        <end position="1961"/>
    </location>
</feature>
<feature type="compositionally biased region" description="Polar residues" evidence="14">
    <location>
        <begin position="1122"/>
        <end position="1140"/>
    </location>
</feature>
<evidence type="ECO:0000256" key="11">
    <source>
        <dbReference type="ARBA" id="ARBA00023204"/>
    </source>
</evidence>
<feature type="compositionally biased region" description="Low complexity" evidence="14">
    <location>
        <begin position="2009"/>
        <end position="2020"/>
    </location>
</feature>
<dbReference type="Gene3D" id="3.40.50.10190">
    <property type="entry name" value="BRCT domain"/>
    <property type="match status" value="2"/>
</dbReference>
<evidence type="ECO:0000256" key="4">
    <source>
        <dbReference type="ARBA" id="ARBA00022454"/>
    </source>
</evidence>
<dbReference type="GO" id="GO:0005694">
    <property type="term" value="C:chromosome"/>
    <property type="evidence" value="ECO:0007669"/>
    <property type="project" value="UniProtKB-SubCell"/>
</dbReference>
<dbReference type="SUPFAM" id="SSF49879">
    <property type="entry name" value="SMAD/FHA domain"/>
    <property type="match status" value="1"/>
</dbReference>
<evidence type="ECO:0000259" key="16">
    <source>
        <dbReference type="PROSITE" id="PS50172"/>
    </source>
</evidence>
<evidence type="ECO:0000256" key="9">
    <source>
        <dbReference type="ARBA" id="ARBA00022843"/>
    </source>
</evidence>
<feature type="compositionally biased region" description="Basic and acidic residues" evidence="14">
    <location>
        <begin position="1892"/>
        <end position="1905"/>
    </location>
</feature>
<evidence type="ECO:0000259" key="15">
    <source>
        <dbReference type="PROSITE" id="PS50006"/>
    </source>
</evidence>
<dbReference type="InterPro" id="IPR008984">
    <property type="entry name" value="SMAD_FHA_dom_sf"/>
</dbReference>
<feature type="compositionally biased region" description="Basic and acidic residues" evidence="14">
    <location>
        <begin position="658"/>
        <end position="668"/>
    </location>
</feature>
<dbReference type="SMART" id="SM00292">
    <property type="entry name" value="BRCT"/>
    <property type="match status" value="2"/>
</dbReference>
<feature type="compositionally biased region" description="Acidic residues" evidence="14">
    <location>
        <begin position="669"/>
        <end position="681"/>
    </location>
</feature>
<dbReference type="Pfam" id="PF16589">
    <property type="entry name" value="BRCT_2"/>
    <property type="match status" value="1"/>
</dbReference>
<evidence type="ECO:0000256" key="10">
    <source>
        <dbReference type="ARBA" id="ARBA00022990"/>
    </source>
</evidence>
<reference evidence="17" key="1">
    <citation type="submission" date="2019-06" db="EMBL/GenBank/DDBJ databases">
        <authorList>
            <consortium name="Wellcome Sanger Institute Data Sharing"/>
        </authorList>
    </citation>
    <scope>NUCLEOTIDE SEQUENCE [LARGE SCALE GENOMIC DNA]</scope>
</reference>
<keyword evidence="9" id="KW-0832">Ubl conjugation</keyword>
<evidence type="ECO:0000256" key="1">
    <source>
        <dbReference type="ARBA" id="ARBA00004123"/>
    </source>
</evidence>
<keyword evidence="11" id="KW-0234">DNA repair</keyword>
<evidence type="ECO:0000256" key="12">
    <source>
        <dbReference type="ARBA" id="ARBA00023242"/>
    </source>
</evidence>
<feature type="compositionally biased region" description="Low complexity" evidence="14">
    <location>
        <begin position="1700"/>
        <end position="1723"/>
    </location>
</feature>
<evidence type="ECO:0000256" key="8">
    <source>
        <dbReference type="ARBA" id="ARBA00022763"/>
    </source>
</evidence>
<protein>
    <recommendedName>
        <fullName evidence="3">Mediator of DNA damage checkpoint protein 1</fullName>
    </recommendedName>
</protein>
<dbReference type="SUPFAM" id="SSF52113">
    <property type="entry name" value="BRCT domain"/>
    <property type="match status" value="2"/>
</dbReference>
<feature type="region of interest" description="Disordered" evidence="14">
    <location>
        <begin position="737"/>
        <end position="778"/>
    </location>
</feature>
<comment type="subcellular location">
    <subcellularLocation>
        <location evidence="2">Chromosome</location>
    </subcellularLocation>
    <subcellularLocation>
        <location evidence="1">Nucleus</location>
    </subcellularLocation>
</comment>
<name>A0A667ZA72_9TELE</name>
<dbReference type="GO" id="GO:0006281">
    <property type="term" value="P:DNA repair"/>
    <property type="evidence" value="ECO:0007669"/>
    <property type="project" value="UniProtKB-KW"/>
</dbReference>
<feature type="compositionally biased region" description="Basic and acidic residues" evidence="14">
    <location>
        <begin position="1931"/>
        <end position="1947"/>
    </location>
</feature>
<dbReference type="Pfam" id="PF16770">
    <property type="entry name" value="RTT107_BRCT_5"/>
    <property type="match status" value="1"/>
</dbReference>
<evidence type="ECO:0000256" key="7">
    <source>
        <dbReference type="ARBA" id="ARBA00022737"/>
    </source>
</evidence>
<feature type="compositionally biased region" description="Low complexity" evidence="14">
    <location>
        <begin position="476"/>
        <end position="486"/>
    </location>
</feature>
<evidence type="ECO:0000313" key="17">
    <source>
        <dbReference type="Ensembl" id="ENSMMDP00005032924.1"/>
    </source>
</evidence>
<feature type="compositionally biased region" description="Low complexity" evidence="14">
    <location>
        <begin position="1627"/>
        <end position="1645"/>
    </location>
</feature>
<feature type="compositionally biased region" description="Polar residues" evidence="14">
    <location>
        <begin position="253"/>
        <end position="271"/>
    </location>
</feature>
<keyword evidence="18" id="KW-1185">Reference proteome</keyword>
<keyword evidence="12" id="KW-0539">Nucleus</keyword>
<feature type="region of interest" description="Disordered" evidence="14">
    <location>
        <begin position="147"/>
        <end position="452"/>
    </location>
</feature>
<feature type="compositionally biased region" description="Basic and acidic residues" evidence="14">
    <location>
        <begin position="299"/>
        <end position="309"/>
    </location>
</feature>
<feature type="compositionally biased region" description="Basic and acidic residues" evidence="14">
    <location>
        <begin position="522"/>
        <end position="540"/>
    </location>
</feature>
<feature type="compositionally biased region" description="Polar residues" evidence="14">
    <location>
        <begin position="1078"/>
        <end position="1096"/>
    </location>
</feature>
<dbReference type="PANTHER" id="PTHR23196">
    <property type="entry name" value="PAX TRANSCRIPTION ACTIVATION DOMAIN INTERACTING PROTEIN"/>
    <property type="match status" value="1"/>
</dbReference>
<dbReference type="InParanoid" id="A0A667ZA72"/>
<feature type="compositionally biased region" description="Polar residues" evidence="14">
    <location>
        <begin position="1970"/>
        <end position="1992"/>
    </location>
</feature>
<dbReference type="PANTHER" id="PTHR23196:SF34">
    <property type="entry name" value="MEDIATOR OF DNA DAMAGE CHECKPOINT PROTEIN 1"/>
    <property type="match status" value="1"/>
</dbReference>
<feature type="compositionally biased region" description="Polar residues" evidence="14">
    <location>
        <begin position="437"/>
        <end position="447"/>
    </location>
</feature>
<feature type="compositionally biased region" description="Basic and acidic residues" evidence="14">
    <location>
        <begin position="1344"/>
        <end position="1585"/>
    </location>
</feature>
<keyword evidence="8" id="KW-0227">DNA damage</keyword>
<keyword evidence="4" id="KW-0158">Chromosome</keyword>
<feature type="region of interest" description="Disordered" evidence="14">
    <location>
        <begin position="1"/>
        <end position="30"/>
    </location>
</feature>
<dbReference type="InterPro" id="IPR000253">
    <property type="entry name" value="FHA_dom"/>
</dbReference>
<feature type="compositionally biased region" description="Basic and acidic residues" evidence="14">
    <location>
        <begin position="164"/>
        <end position="178"/>
    </location>
</feature>
<gene>
    <name evidence="17" type="primary">mdc1</name>
</gene>
<evidence type="ECO:0000256" key="3">
    <source>
        <dbReference type="ARBA" id="ARBA00015014"/>
    </source>
</evidence>
<feature type="compositionally biased region" description="Polar residues" evidence="14">
    <location>
        <begin position="1601"/>
        <end position="1617"/>
    </location>
</feature>
<keyword evidence="10" id="KW-0007">Acetylation</keyword>
<dbReference type="Gene3D" id="2.60.200.20">
    <property type="match status" value="1"/>
</dbReference>
<feature type="compositionally biased region" description="Polar residues" evidence="14">
    <location>
        <begin position="741"/>
        <end position="753"/>
    </location>
</feature>
<dbReference type="InterPro" id="IPR036420">
    <property type="entry name" value="BRCT_dom_sf"/>
</dbReference>
<dbReference type="CDD" id="cd22665">
    <property type="entry name" value="FHA_MDC1"/>
    <property type="match status" value="1"/>
</dbReference>
<sequence>MDATQLIDDSIVESEEEETEEEESENKKREPLAKLQLLKNTYLPETELPLYLGDNVLGRDPNLCTLPLSAPSVSKRHTVISISVYPRGGRHGAADMEALVWDLGSMNGTRRGRLRLTPHVRYALSEGDRLEVADIPCQYFSCAADKKSGQGDMRSPVNRNSGESARRTDPLMEKRCDTSTDSAKCVNGGPEASTMVSSPDQQNTMKTPARTRCLSFEQTPNEPQCTLVPESDCDSDGEKGGGRGRQEKAVVSDSDSCISSPTCSTFLSPTNKIIPESEDESPITPSSTKNRPNKSVSFSKEEKDVDVGRQLKKKKAQVIVSDSDEEEGREEERAATGERQPEESGQDVPVKWENNVSLSGGDGLPVSTPAVSTDAMPVFNMDSDTDVEGEEEEAVAVSAIPVTSNATSKADHSSKQVQFHMDSDTDVDEEDDALAKVSNSVPASMDSTKPADSVPVVQAIGVMLDSDTDVDDDADASVSNAAAKAAPTSHQVAHTADSAPSAEQKDFHLDSDTDVDEEEENDSSKVDETPSRLELKDSRVESASAAPQIMHLDSDTDDEVIPAPATGKPPVVVADTEPPTIADTGADLDILSNSDTDLEEDAPLLPPVVMARNAVPSTAKDESVSLSAAALTTSTALQSDYDGDTDLDEPSVPPTGETAEKSEFRMDSDTDVEDKEVDGEVGEGQMSGLSRETRSRLPTPSVPPLQKCSTPLELSDTQEDQDFVIAETQSFVLENRDHQGSHSYDPTLDSTQAFGLEISSGDEKDGQSSRGGSFQLGLSDSSHLLPQAQALAMENTQAFIPVAGNVDMEDTQKYEAISSLERTSVGKDSDLEATQAYGGDEEPARCSAKKESRVDFALEATQAYIPETQSDTEAGAEEEDKINIVTAETQPVDFPTTLLSVAETQPMSAFEEEDNQVKDRPCSSVCQGKRIKQNERQEKGDDEEATQRQEMPIVSTAETQPLATVENEESEDLIPAPRKRKAKALQLEDEETQPMTSSELSAAETLPMATCEDEESEDLIPVPRKRKAKALQLEETQPMTSSELSAAETLPMATCEDEESEDLIPVLRKRKAKALQLEETQPMTSSELSSSETQPMATCEDEESEDLIPVPRKRKAKALQLEETQPMTSSELSSSETQPMATCEDEESEDLIPAPRKRRAKPLQLEETQPMSSSELSAAETQPVHDGNSNSEEDEKVAKLPPPTNARSVPKNQKVLTSTLTTNSETQPIDTCAMDEEEDHEEADKKVELQKTTKQPQRGKRQESEAGTSSISSASKRGGRAVIAEEKLEYADPPRRQTRGNGKALSTTRGRGRKVPEEDYESEETQAVEQSKLSRGRRTRRHQKDNSMEEERKEEVEKDRLLKEQEEKERIEREQRQEKERLERERRAEQERLERERKEKEQQERLEHERAEREEKERLEKEENARLEREENARLERERKEQEEKERYRIQKEKEEQERLEMERKKKEEQERLERERAEREEQDRLQREEKARIERERKEQEENERLEHERAKTEEKERLEREQKARIDRERKEQEEKERFQHEKAEEEKRRSEREKQGREQLGEEAKEKLIKEQHENKDEENKLKSATRGRRAVRRTIADPSTAQVEQDQGISTSEDGPARRTRSRSNSSDSVSSVMSAASVTTQESKGRGRGRGRGRGAKKTTNITRDSRRRTVAGEPSAERQAAEQAGDDTPPLGVLSRSNSINSLNSEVSSCSVSSQNRGRGGRGRGRGRKTQPETDSIPPLNSQSDQSSAPKATARGRKSRKTEGSFSDVSEIDGEEKADSMQSSTTRGQKRASENSEPPAVHGDDQSSQEEENVGEESLVPKRNVRDKGQKEILTTLIAAAVNDGDKIKEKGRGKGRKRELEEEAEEDEGSVSKEKGKAQGGRGIEAAKEEKEETHEENPAPIPAKKQGRASTAQGKKNTQESLPKVEVKEESKKIEEIADKKRKGRQSVAHKKKEEKQEEDGTSAQSSMNQDASAETPETPTSSASRRRVAPADSSPMAKTPRSSSASPVVAAQSRPASQVYKVLFTGVVDEAGEKVVARLGGGLAKGVADVTCLVTDKVRRTVKFLCAVAKGVPIVTPSWLEKSGKAGSFLSPNAFIVKDAEQEKKFNFCLQESLRTACSQPLLQGYEIHVTKSVKPEPVQMKDIILCCGASFLPRMPSSHKAQTVVISCEEDWSLCGAALAASLPVVTAEFILTGILQQKVDLEAHALPAPTQPAGGRGRGRKKT</sequence>
<feature type="compositionally biased region" description="Polar residues" evidence="14">
    <location>
        <begin position="768"/>
        <end position="778"/>
    </location>
</feature>
<feature type="compositionally biased region" description="Basic residues" evidence="14">
    <location>
        <begin position="1334"/>
        <end position="1343"/>
    </location>
</feature>
<feature type="compositionally biased region" description="Basic and acidic residues" evidence="14">
    <location>
        <begin position="1850"/>
        <end position="1859"/>
    </location>
</feature>
<feature type="compositionally biased region" description="Basic and acidic residues" evidence="14">
    <location>
        <begin position="330"/>
        <end position="342"/>
    </location>
</feature>
<dbReference type="PROSITE" id="PS50006">
    <property type="entry name" value="FHA_DOMAIN"/>
    <property type="match status" value="1"/>
</dbReference>
<evidence type="ECO:0000256" key="6">
    <source>
        <dbReference type="ARBA" id="ARBA00022553"/>
    </source>
</evidence>
<proteinExistence type="predicted"/>
<feature type="compositionally biased region" description="Acidic residues" evidence="14">
    <location>
        <begin position="383"/>
        <end position="394"/>
    </location>
</feature>
<feature type="compositionally biased region" description="Acidic residues" evidence="14">
    <location>
        <begin position="512"/>
        <end position="521"/>
    </location>
</feature>
<dbReference type="GeneTree" id="ENSGT00940000161757"/>
<feature type="compositionally biased region" description="Basic and acidic residues" evidence="14">
    <location>
        <begin position="1242"/>
        <end position="1251"/>
    </location>
</feature>
<keyword evidence="13" id="KW-0131">Cell cycle</keyword>
<feature type="compositionally biased region" description="Basic residues" evidence="14">
    <location>
        <begin position="1587"/>
        <end position="1596"/>
    </location>
</feature>
<feature type="compositionally biased region" description="Polar residues" evidence="14">
    <location>
        <begin position="1166"/>
        <end position="1180"/>
    </location>
</feature>
<accession>A0A667ZA72</accession>
<feature type="compositionally biased region" description="Basic and acidic residues" evidence="14">
    <location>
        <begin position="1283"/>
        <end position="1295"/>
    </location>
</feature>